<accession>A0A0F9C1T7</accession>
<comment type="caution">
    <text evidence="1">The sequence shown here is derived from an EMBL/GenBank/DDBJ whole genome shotgun (WGS) entry which is preliminary data.</text>
</comment>
<organism evidence="1">
    <name type="scientific">marine sediment metagenome</name>
    <dbReference type="NCBI Taxonomy" id="412755"/>
    <lineage>
        <taxon>unclassified sequences</taxon>
        <taxon>metagenomes</taxon>
        <taxon>ecological metagenomes</taxon>
    </lineage>
</organism>
<gene>
    <name evidence="1" type="ORF">LCGC14_2378310</name>
</gene>
<sequence length="101" mass="11141">MFGWFKKLGRWFRVFVSTVFGKAAAKALAKAVKELFKSEFGKLVLAIVAELVSSNLSTREKREVAFARIKAEAVARGLNIKSSLINLAIEMAVLRLKNLAG</sequence>
<dbReference type="AlphaFoldDB" id="A0A0F9C1T7"/>
<evidence type="ECO:0000313" key="1">
    <source>
        <dbReference type="EMBL" id="KKL28119.1"/>
    </source>
</evidence>
<proteinExistence type="predicted"/>
<protein>
    <submittedName>
        <fullName evidence="1">Uncharacterized protein</fullName>
    </submittedName>
</protein>
<dbReference type="EMBL" id="LAZR01035209">
    <property type="protein sequence ID" value="KKL28119.1"/>
    <property type="molecule type" value="Genomic_DNA"/>
</dbReference>
<reference evidence="1" key="1">
    <citation type="journal article" date="2015" name="Nature">
        <title>Complex archaea that bridge the gap between prokaryotes and eukaryotes.</title>
        <authorList>
            <person name="Spang A."/>
            <person name="Saw J.H."/>
            <person name="Jorgensen S.L."/>
            <person name="Zaremba-Niedzwiedzka K."/>
            <person name="Martijn J."/>
            <person name="Lind A.E."/>
            <person name="van Eijk R."/>
            <person name="Schleper C."/>
            <person name="Guy L."/>
            <person name="Ettema T.J."/>
        </authorList>
    </citation>
    <scope>NUCLEOTIDE SEQUENCE</scope>
</reference>
<name>A0A0F9C1T7_9ZZZZ</name>